<dbReference type="SUPFAM" id="SSF55874">
    <property type="entry name" value="ATPase domain of HSP90 chaperone/DNA topoisomerase II/histidine kinase"/>
    <property type="match status" value="1"/>
</dbReference>
<dbReference type="EMBL" id="FNAG01000009">
    <property type="protein sequence ID" value="SDD87701.1"/>
    <property type="molecule type" value="Genomic_DNA"/>
</dbReference>
<organism evidence="5 6">
    <name type="scientific">Aquimonas voraii</name>
    <dbReference type="NCBI Taxonomy" id="265719"/>
    <lineage>
        <taxon>Bacteria</taxon>
        <taxon>Pseudomonadati</taxon>
        <taxon>Pseudomonadota</taxon>
        <taxon>Gammaproteobacteria</taxon>
        <taxon>Lysobacterales</taxon>
        <taxon>Lysobacteraceae</taxon>
        <taxon>Aquimonas</taxon>
    </lineage>
</organism>
<keyword evidence="3" id="KW-0597">Phosphoprotein</keyword>
<dbReference type="InterPro" id="IPR003594">
    <property type="entry name" value="HATPase_dom"/>
</dbReference>
<dbReference type="Pfam" id="PF13188">
    <property type="entry name" value="PAS_8"/>
    <property type="match status" value="1"/>
</dbReference>
<dbReference type="InterPro" id="IPR003661">
    <property type="entry name" value="HisK_dim/P_dom"/>
</dbReference>
<evidence type="ECO:0000259" key="4">
    <source>
        <dbReference type="PROSITE" id="PS50109"/>
    </source>
</evidence>
<dbReference type="InterPro" id="IPR035965">
    <property type="entry name" value="PAS-like_dom_sf"/>
</dbReference>
<dbReference type="CDD" id="cd00082">
    <property type="entry name" value="HisKA"/>
    <property type="match status" value="1"/>
</dbReference>
<dbReference type="SUPFAM" id="SSF55785">
    <property type="entry name" value="PYP-like sensor domain (PAS domain)"/>
    <property type="match status" value="1"/>
</dbReference>
<dbReference type="OrthoDB" id="1931120at2"/>
<keyword evidence="6" id="KW-1185">Reference proteome</keyword>
<dbReference type="CDD" id="cd00130">
    <property type="entry name" value="PAS"/>
    <property type="match status" value="1"/>
</dbReference>
<feature type="domain" description="Histidine kinase" evidence="4">
    <location>
        <begin position="170"/>
        <end position="414"/>
    </location>
</feature>
<dbReference type="InterPro" id="IPR036890">
    <property type="entry name" value="HATPase_C_sf"/>
</dbReference>
<gene>
    <name evidence="5" type="ORF">SAMN04488509_10976</name>
</gene>
<dbReference type="EC" id="2.7.13.3" evidence="2"/>
<dbReference type="Gene3D" id="3.30.565.10">
    <property type="entry name" value="Histidine kinase-like ATPase, C-terminal domain"/>
    <property type="match status" value="1"/>
</dbReference>
<reference evidence="5 6" key="1">
    <citation type="submission" date="2016-10" db="EMBL/GenBank/DDBJ databases">
        <authorList>
            <person name="de Groot N.N."/>
        </authorList>
    </citation>
    <scope>NUCLEOTIDE SEQUENCE [LARGE SCALE GENOMIC DNA]</scope>
    <source>
        <strain evidence="5 6">DSM 16957</strain>
    </source>
</reference>
<dbReference type="InterPro" id="IPR000014">
    <property type="entry name" value="PAS"/>
</dbReference>
<keyword evidence="5" id="KW-0808">Transferase</keyword>
<accession>A0A1G6YBQ2</accession>
<name>A0A1G6YBQ2_9GAMM</name>
<evidence type="ECO:0000256" key="1">
    <source>
        <dbReference type="ARBA" id="ARBA00000085"/>
    </source>
</evidence>
<dbReference type="SMART" id="SM00388">
    <property type="entry name" value="HisKA"/>
    <property type="match status" value="1"/>
</dbReference>
<dbReference type="SUPFAM" id="SSF47384">
    <property type="entry name" value="Homodimeric domain of signal transducing histidine kinase"/>
    <property type="match status" value="1"/>
</dbReference>
<dbReference type="InterPro" id="IPR004358">
    <property type="entry name" value="Sig_transdc_His_kin-like_C"/>
</dbReference>
<evidence type="ECO:0000256" key="2">
    <source>
        <dbReference type="ARBA" id="ARBA00012438"/>
    </source>
</evidence>
<dbReference type="RefSeq" id="WP_091243796.1">
    <property type="nucleotide sequence ID" value="NZ_FNAG01000009.1"/>
</dbReference>
<dbReference type="STRING" id="265719.SAMN04488509_10976"/>
<dbReference type="AlphaFoldDB" id="A0A1G6YBQ2"/>
<dbReference type="InterPro" id="IPR036097">
    <property type="entry name" value="HisK_dim/P_sf"/>
</dbReference>
<dbReference type="PANTHER" id="PTHR43065:SF50">
    <property type="entry name" value="HISTIDINE KINASE"/>
    <property type="match status" value="1"/>
</dbReference>
<evidence type="ECO:0000256" key="3">
    <source>
        <dbReference type="ARBA" id="ARBA00022553"/>
    </source>
</evidence>
<dbReference type="PANTHER" id="PTHR43065">
    <property type="entry name" value="SENSOR HISTIDINE KINASE"/>
    <property type="match status" value="1"/>
</dbReference>
<evidence type="ECO:0000313" key="5">
    <source>
        <dbReference type="EMBL" id="SDD87701.1"/>
    </source>
</evidence>
<dbReference type="GO" id="GO:0000155">
    <property type="term" value="F:phosphorelay sensor kinase activity"/>
    <property type="evidence" value="ECO:0007669"/>
    <property type="project" value="InterPro"/>
</dbReference>
<dbReference type="PRINTS" id="PR00344">
    <property type="entry name" value="BCTRLSENSOR"/>
</dbReference>
<evidence type="ECO:0000313" key="6">
    <source>
        <dbReference type="Proteomes" id="UP000199603"/>
    </source>
</evidence>
<dbReference type="PROSITE" id="PS50109">
    <property type="entry name" value="HIS_KIN"/>
    <property type="match status" value="1"/>
</dbReference>
<keyword evidence="5" id="KW-0418">Kinase</keyword>
<dbReference type="Gene3D" id="1.10.287.130">
    <property type="match status" value="1"/>
</dbReference>
<dbReference type="Gene3D" id="3.30.450.20">
    <property type="entry name" value="PAS domain"/>
    <property type="match status" value="1"/>
</dbReference>
<dbReference type="InterPro" id="IPR005467">
    <property type="entry name" value="His_kinase_dom"/>
</dbReference>
<dbReference type="SMART" id="SM00387">
    <property type="entry name" value="HATPase_c"/>
    <property type="match status" value="1"/>
</dbReference>
<comment type="catalytic activity">
    <reaction evidence="1">
        <text>ATP + protein L-histidine = ADP + protein N-phospho-L-histidine.</text>
        <dbReference type="EC" id="2.7.13.3"/>
    </reaction>
</comment>
<protein>
    <recommendedName>
        <fullName evidence="2">histidine kinase</fullName>
        <ecNumber evidence="2">2.7.13.3</ecNumber>
    </recommendedName>
</protein>
<dbReference type="Proteomes" id="UP000199603">
    <property type="component" value="Unassembled WGS sequence"/>
</dbReference>
<dbReference type="Pfam" id="PF02518">
    <property type="entry name" value="HATPase_c"/>
    <property type="match status" value="1"/>
</dbReference>
<sequence length="422" mass="46218">MTAAHEPQVELLPLIKVVADNSQNPIFLIDPDLEILYANRAAHAITVQIAVGSGRQPGSRRITDLHPDLLPAFALEMAASAGEWNGEVALPLGQRRPLVLMLQISAVRAADRSLQCYGVSARDISFEYARKTELQARNAELEVAYRKLKGAQEQLLQSEKLASIGQLAAGVAHEINNPIGYVHSNLATLQEYSKHLLTLIEAYDRALGESDAERARGEVRDLRQRLDIEFLQGDLPQLIQESREGIERVRKIVQDLKDFSRSDARDKFVLADIHRGLDSTLNIIWNDLKYKAQVVKTFGEIPQIECIPSELNQVFMNILLNAGQAIAERGIVTVSTSVDGDHVVVAIGDDGVGIPEDVLPKIFDPFFTTKPVGTGTGLGLAISYGLIKKHHGSIDVTSTPGDGTLFLIRLPITQPKAEGEVP</sequence>
<proteinExistence type="predicted"/>